<dbReference type="PANTHER" id="PTHR30046">
    <property type="entry name" value="FLAGELLAR M-RING PROTEIN"/>
    <property type="match status" value="1"/>
</dbReference>
<evidence type="ECO:0000256" key="11">
    <source>
        <dbReference type="SAM" id="MobiDB-lite"/>
    </source>
</evidence>
<dbReference type="GO" id="GO:0009431">
    <property type="term" value="C:bacterial-type flagellum basal body, MS ring"/>
    <property type="evidence" value="ECO:0007669"/>
    <property type="project" value="InterPro"/>
</dbReference>
<comment type="function">
    <text evidence="9">The M ring may be actively involved in energy transduction.</text>
</comment>
<feature type="region of interest" description="Disordered" evidence="11">
    <location>
        <begin position="1"/>
        <end position="22"/>
    </location>
</feature>
<gene>
    <name evidence="15" type="primary">fliF</name>
    <name evidence="15" type="ORF">NB640_09980</name>
</gene>
<keyword evidence="15" id="KW-0966">Cell projection</keyword>
<accession>A0A9E9LYH0</accession>
<feature type="compositionally biased region" description="Polar residues" evidence="11">
    <location>
        <begin position="312"/>
        <end position="328"/>
    </location>
</feature>
<evidence type="ECO:0000256" key="6">
    <source>
        <dbReference type="ARBA" id="ARBA00022989"/>
    </source>
</evidence>
<evidence type="ECO:0000256" key="7">
    <source>
        <dbReference type="ARBA" id="ARBA00023136"/>
    </source>
</evidence>
<comment type="subcellular location">
    <subcellularLocation>
        <location evidence="1 9">Bacterial flagellum basal body</location>
    </subcellularLocation>
    <subcellularLocation>
        <location evidence="2">Cell membrane</location>
        <topology evidence="2">Multi-pass membrane protein</topology>
    </subcellularLocation>
</comment>
<dbReference type="InterPro" id="IPR043427">
    <property type="entry name" value="YscJ/FliF"/>
</dbReference>
<dbReference type="Pfam" id="PF08345">
    <property type="entry name" value="YscJ_FliF_C"/>
    <property type="match status" value="1"/>
</dbReference>
<evidence type="ECO:0000256" key="2">
    <source>
        <dbReference type="ARBA" id="ARBA00004651"/>
    </source>
</evidence>
<dbReference type="InterPro" id="IPR006182">
    <property type="entry name" value="FliF_N_dom"/>
</dbReference>
<evidence type="ECO:0000259" key="13">
    <source>
        <dbReference type="Pfam" id="PF01514"/>
    </source>
</evidence>
<dbReference type="InterPro" id="IPR000067">
    <property type="entry name" value="FlgMring_FliF"/>
</dbReference>
<evidence type="ECO:0000256" key="3">
    <source>
        <dbReference type="ARBA" id="ARBA00007971"/>
    </source>
</evidence>
<evidence type="ECO:0000256" key="12">
    <source>
        <dbReference type="SAM" id="Phobius"/>
    </source>
</evidence>
<feature type="domain" description="Flagellar M-ring N-terminal" evidence="13">
    <location>
        <begin position="70"/>
        <end position="244"/>
    </location>
</feature>
<dbReference type="Gene3D" id="3.30.300.30">
    <property type="match status" value="1"/>
</dbReference>
<keyword evidence="15" id="KW-0969">Cilium</keyword>
<evidence type="ECO:0000256" key="8">
    <source>
        <dbReference type="ARBA" id="ARBA00023143"/>
    </source>
</evidence>
<keyword evidence="16" id="KW-1185">Reference proteome</keyword>
<evidence type="ECO:0000313" key="16">
    <source>
        <dbReference type="Proteomes" id="UP001156215"/>
    </source>
</evidence>
<keyword evidence="4" id="KW-1003">Cell membrane</keyword>
<proteinExistence type="inferred from homology"/>
<keyword evidence="6 12" id="KW-1133">Transmembrane helix</keyword>
<keyword evidence="15" id="KW-0282">Flagellum</keyword>
<comment type="similarity">
    <text evidence="3 9">Belongs to the FliF family.</text>
</comment>
<sequence length="604" mass="65433">MAVAEEPGVLGSMPPAADAPASAETQASGISARIAQARERLAEPRIRNIALIVGIAVVIAIMAGIWTWTQKTEYGVLYSGFAEKDGGAIISTLEQMQIPYKVTNGGGSILVPVDMVHGLRLKLASEGLPKASGVGFEVLENQKIGSSQFLEQVNFQRALEGELGRTIQSMEAIQNARVHLAMHKASVFVRDQQKPTASVLLTLYHGRSLDRMQVNAIVHLVASSVPGLNAGSVTVVDQNGELLSWQDKDKTESDKMDAKQMQYVQELQKNIVKRVESILAPVVGEKNVRAEATVEVDFSKSEQAEEIYKPNQAPNTPSIRSQHSTEQQKMAADPSGGIPGAVTNQPPVPPTAPLIQENPGQQQTAPPGQRVFTPVGQGNSNTPLEGKKESVINYEVDKTLRYTQKAAMGELKRVTVAVAVNYKLGKDEDGKEGLVPLTEAEKEEVAGLVREAMGYNAQRGDSLSVLNTRFAPLDDGPPIWKRPETYTVAKDVGKYVLIAAVFLWLYMAFLKPMIYKLSGREEADRKKKEAEEAAKAEAEAKAADLAAMQKKAEEGDVDAIVQLTGAAVSEAEEAYQHLLDVARNMARENPKAVANIILEWLGND</sequence>
<name>A0A9E9LYH0_9BURK</name>
<evidence type="ECO:0000256" key="10">
    <source>
        <dbReference type="SAM" id="Coils"/>
    </source>
</evidence>
<evidence type="ECO:0000256" key="9">
    <source>
        <dbReference type="PIRNR" id="PIRNR004862"/>
    </source>
</evidence>
<dbReference type="GO" id="GO:0005886">
    <property type="term" value="C:plasma membrane"/>
    <property type="evidence" value="ECO:0007669"/>
    <property type="project" value="UniProtKB-SubCell"/>
</dbReference>
<feature type="coiled-coil region" evidence="10">
    <location>
        <begin position="520"/>
        <end position="588"/>
    </location>
</feature>
<feature type="domain" description="Flagellar M-ring C-terminal" evidence="14">
    <location>
        <begin position="279"/>
        <end position="470"/>
    </location>
</feature>
<dbReference type="PRINTS" id="PR01009">
    <property type="entry name" value="FLGMRINGFLIF"/>
</dbReference>
<dbReference type="GO" id="GO:0003774">
    <property type="term" value="F:cytoskeletal motor activity"/>
    <property type="evidence" value="ECO:0007669"/>
    <property type="project" value="InterPro"/>
</dbReference>
<dbReference type="InterPro" id="IPR013556">
    <property type="entry name" value="Flag_M-ring_C"/>
</dbReference>
<dbReference type="Pfam" id="PF01514">
    <property type="entry name" value="YscJ_FliF"/>
    <property type="match status" value="1"/>
</dbReference>
<protein>
    <recommendedName>
        <fullName evidence="9">Flagellar M-ring protein</fullName>
    </recommendedName>
</protein>
<reference evidence="15" key="1">
    <citation type="journal article" date="2022" name="Front. Microbiol.">
        <title>New perspectives on an old grouping: The genomic and phenotypic variability of Oxalobacter formigenes and the implications for calcium oxalate stone prevention.</title>
        <authorList>
            <person name="Chmiel J.A."/>
            <person name="Carr C."/>
            <person name="Stuivenberg G.A."/>
            <person name="Venema R."/>
            <person name="Chanyi R.M."/>
            <person name="Al K.F."/>
            <person name="Giguere D."/>
            <person name="Say H."/>
            <person name="Akouris P.P."/>
            <person name="Dominguez Romero S.A."/>
            <person name="Kwong A."/>
            <person name="Tai V."/>
            <person name="Koval S.F."/>
            <person name="Razvi H."/>
            <person name="Bjazevic J."/>
            <person name="Burton J.P."/>
        </authorList>
    </citation>
    <scope>NUCLEOTIDE SEQUENCE</scope>
    <source>
        <strain evidence="15">WoOx3</strain>
    </source>
</reference>
<organism evidence="15 16">
    <name type="scientific">Oxalobacter vibrioformis</name>
    <dbReference type="NCBI Taxonomy" id="933080"/>
    <lineage>
        <taxon>Bacteria</taxon>
        <taxon>Pseudomonadati</taxon>
        <taxon>Pseudomonadota</taxon>
        <taxon>Betaproteobacteria</taxon>
        <taxon>Burkholderiales</taxon>
        <taxon>Oxalobacteraceae</taxon>
        <taxon>Oxalobacter</taxon>
    </lineage>
</organism>
<keyword evidence="7 12" id="KW-0472">Membrane</keyword>
<dbReference type="EMBL" id="CP098242">
    <property type="protein sequence ID" value="WAW09558.1"/>
    <property type="molecule type" value="Genomic_DNA"/>
</dbReference>
<keyword evidence="10" id="KW-0175">Coiled coil</keyword>
<feature type="transmembrane region" description="Helical" evidence="12">
    <location>
        <begin position="48"/>
        <end position="68"/>
    </location>
</feature>
<dbReference type="PIRSF" id="PIRSF004862">
    <property type="entry name" value="FliF"/>
    <property type="match status" value="1"/>
</dbReference>
<keyword evidence="5 12" id="KW-0812">Transmembrane</keyword>
<dbReference type="AlphaFoldDB" id="A0A9E9LYH0"/>
<dbReference type="GO" id="GO:0071973">
    <property type="term" value="P:bacterial-type flagellum-dependent cell motility"/>
    <property type="evidence" value="ECO:0007669"/>
    <property type="project" value="InterPro"/>
</dbReference>
<dbReference type="InterPro" id="IPR045851">
    <property type="entry name" value="AMP-bd_C_sf"/>
</dbReference>
<dbReference type="PANTHER" id="PTHR30046:SF0">
    <property type="entry name" value="FLAGELLAR M-RING PROTEIN"/>
    <property type="match status" value="1"/>
</dbReference>
<evidence type="ECO:0000256" key="1">
    <source>
        <dbReference type="ARBA" id="ARBA00004117"/>
    </source>
</evidence>
<evidence type="ECO:0000313" key="15">
    <source>
        <dbReference type="EMBL" id="WAW09558.1"/>
    </source>
</evidence>
<dbReference type="Proteomes" id="UP001156215">
    <property type="component" value="Chromosome"/>
</dbReference>
<dbReference type="NCBIfam" id="TIGR00206">
    <property type="entry name" value="fliF"/>
    <property type="match status" value="1"/>
</dbReference>
<evidence type="ECO:0000256" key="5">
    <source>
        <dbReference type="ARBA" id="ARBA00022692"/>
    </source>
</evidence>
<dbReference type="RefSeq" id="WP_269308559.1">
    <property type="nucleotide sequence ID" value="NZ_CP098242.1"/>
</dbReference>
<evidence type="ECO:0000259" key="14">
    <source>
        <dbReference type="Pfam" id="PF08345"/>
    </source>
</evidence>
<evidence type="ECO:0000256" key="4">
    <source>
        <dbReference type="ARBA" id="ARBA00022475"/>
    </source>
</evidence>
<feature type="compositionally biased region" description="Low complexity" evidence="11">
    <location>
        <begin position="12"/>
        <end position="22"/>
    </location>
</feature>
<dbReference type="KEGG" id="ovb:NB640_09980"/>
<feature type="region of interest" description="Disordered" evidence="11">
    <location>
        <begin position="301"/>
        <end position="367"/>
    </location>
</feature>
<keyword evidence="8 9" id="KW-0975">Bacterial flagellum</keyword>